<reference evidence="2" key="1">
    <citation type="submission" date="2017-09" db="EMBL/GenBank/DDBJ databases">
        <authorList>
            <person name="Varghese N."/>
            <person name="Submissions S."/>
        </authorList>
    </citation>
    <scope>NUCLEOTIDE SEQUENCE [LARGE SCALE GENOMIC DNA]</scope>
    <source>
        <strain evidence="2">DSM 15103</strain>
    </source>
</reference>
<evidence type="ECO:0008006" key="3">
    <source>
        <dbReference type="Google" id="ProtNLM"/>
    </source>
</evidence>
<proteinExistence type="predicted"/>
<gene>
    <name evidence="1" type="ORF">SAMN06265182_0438</name>
</gene>
<dbReference type="Proteomes" id="UP000219036">
    <property type="component" value="Unassembled WGS sequence"/>
</dbReference>
<evidence type="ECO:0000313" key="2">
    <source>
        <dbReference type="Proteomes" id="UP000219036"/>
    </source>
</evidence>
<dbReference type="Gene3D" id="3.30.70.1230">
    <property type="entry name" value="Nucleotide cyclase"/>
    <property type="match status" value="1"/>
</dbReference>
<keyword evidence="2" id="KW-1185">Reference proteome</keyword>
<dbReference type="InterPro" id="IPR029787">
    <property type="entry name" value="Nucleotide_cyclase"/>
</dbReference>
<dbReference type="EMBL" id="OBEI01000001">
    <property type="protein sequence ID" value="SNZ03661.1"/>
    <property type="molecule type" value="Genomic_DNA"/>
</dbReference>
<evidence type="ECO:0000313" key="1">
    <source>
        <dbReference type="EMBL" id="SNZ03661.1"/>
    </source>
</evidence>
<organism evidence="1 2">
    <name type="scientific">Persephonella hydrogeniphila</name>
    <dbReference type="NCBI Taxonomy" id="198703"/>
    <lineage>
        <taxon>Bacteria</taxon>
        <taxon>Pseudomonadati</taxon>
        <taxon>Aquificota</taxon>
        <taxon>Aquificia</taxon>
        <taxon>Aquificales</taxon>
        <taxon>Hydrogenothermaceae</taxon>
        <taxon>Persephonella</taxon>
    </lineage>
</organism>
<protein>
    <recommendedName>
        <fullName evidence="3">Guanylate cyclase domain-containing protein</fullName>
    </recommendedName>
</protein>
<sequence length="222" mass="25547">MLQKVENLSEEYKNLTENIDDFIKNQQNITKIALDIFINIAKISNLELKPVYLRKMESVLEQYQGLIKEATPIPSIPEFGEVKITNTYGTVVFVDITKSTGYFEEEKNYTGFVIFNAYILLVKTITKLTGGEFLEHTGDGAMIFFEYKDIITDYRNCKNFNEENPLCLYFIVSEHLKNYSKEKALINFDSEGYFTIEEPALVHIGADYGNILEINLGDLKKN</sequence>
<name>A0A285N7G9_9AQUI</name>
<accession>A0A285N7G9</accession>
<dbReference type="SUPFAM" id="SSF55073">
    <property type="entry name" value="Nucleotide cyclase"/>
    <property type="match status" value="1"/>
</dbReference>
<dbReference type="AlphaFoldDB" id="A0A285N7G9"/>